<accession>A0ABW6KD81</accession>
<gene>
    <name evidence="3" type="primary">ypjB</name>
    <name evidence="3" type="ORF">ACFYKX_16600</name>
</gene>
<feature type="chain" id="PRO_5047384648" evidence="2">
    <location>
        <begin position="23"/>
        <end position="269"/>
    </location>
</feature>
<sequence>MKFKLIIFVFIMFLLAPLTINANHHQAPIDKLNQISDEALQMVKSTRYEDAKKLLEYFSNQFLSYTMEDHSFTMDELRIVTVAHNEAVEATTSTSMGHNERINRVTKFRLVIDAVTSTHQPLWTEMEGPIMTVYGGVKEAAINGDNENFHTRFNSFLSLYEVIYPSMKLDLEVEKIQQLDARINFIDHYRPRVLAEAASQAELVALENDLKNIFDEMTEDDADPSLWWVIISTGSIIILTLSYVGFRKYQGERELRREREKNRSRELKD</sequence>
<dbReference type="RefSeq" id="WP_389362178.1">
    <property type="nucleotide sequence ID" value="NZ_JBIACK010000008.1"/>
</dbReference>
<dbReference type="EMBL" id="JBIACK010000008">
    <property type="protein sequence ID" value="MFE8702220.1"/>
    <property type="molecule type" value="Genomic_DNA"/>
</dbReference>
<proteinExistence type="predicted"/>
<evidence type="ECO:0000313" key="4">
    <source>
        <dbReference type="Proteomes" id="UP001601059"/>
    </source>
</evidence>
<comment type="caution">
    <text evidence="3">The sequence shown here is derived from an EMBL/GenBank/DDBJ whole genome shotgun (WGS) entry which is preliminary data.</text>
</comment>
<dbReference type="NCBIfam" id="TIGR02878">
    <property type="entry name" value="spore_ypjB"/>
    <property type="match status" value="1"/>
</dbReference>
<protein>
    <submittedName>
        <fullName evidence="3">Sporulation protein YpjB</fullName>
    </submittedName>
</protein>
<keyword evidence="1" id="KW-0812">Transmembrane</keyword>
<keyword evidence="2" id="KW-0732">Signal</keyword>
<organism evidence="3 4">
    <name type="scientific">Cytobacillus spartinae</name>
    <dbReference type="NCBI Taxonomy" id="3299023"/>
    <lineage>
        <taxon>Bacteria</taxon>
        <taxon>Bacillati</taxon>
        <taxon>Bacillota</taxon>
        <taxon>Bacilli</taxon>
        <taxon>Bacillales</taxon>
        <taxon>Bacillaceae</taxon>
        <taxon>Cytobacillus</taxon>
    </lineage>
</organism>
<dbReference type="Proteomes" id="UP001601059">
    <property type="component" value="Unassembled WGS sequence"/>
</dbReference>
<feature type="transmembrane region" description="Helical" evidence="1">
    <location>
        <begin position="226"/>
        <end position="246"/>
    </location>
</feature>
<feature type="signal peptide" evidence="2">
    <location>
        <begin position="1"/>
        <end position="22"/>
    </location>
</feature>
<keyword evidence="1" id="KW-1133">Transmembrane helix</keyword>
<dbReference type="InterPro" id="IPR014231">
    <property type="entry name" value="Spore_YpjB"/>
</dbReference>
<keyword evidence="1" id="KW-0472">Membrane</keyword>
<name>A0ABW6KD81_9BACI</name>
<keyword evidence="4" id="KW-1185">Reference proteome</keyword>
<reference evidence="3 4" key="1">
    <citation type="submission" date="2024-08" db="EMBL/GenBank/DDBJ databases">
        <title>Two novel Cytobacillus novel species.</title>
        <authorList>
            <person name="Liu G."/>
        </authorList>
    </citation>
    <scope>NUCLEOTIDE SEQUENCE [LARGE SCALE GENOMIC DNA]</scope>
    <source>
        <strain evidence="3 4">FJAT-54145</strain>
    </source>
</reference>
<evidence type="ECO:0000313" key="3">
    <source>
        <dbReference type="EMBL" id="MFE8702220.1"/>
    </source>
</evidence>
<dbReference type="Pfam" id="PF09577">
    <property type="entry name" value="Spore_YpjB"/>
    <property type="match status" value="1"/>
</dbReference>
<evidence type="ECO:0000256" key="1">
    <source>
        <dbReference type="SAM" id="Phobius"/>
    </source>
</evidence>
<evidence type="ECO:0000256" key="2">
    <source>
        <dbReference type="SAM" id="SignalP"/>
    </source>
</evidence>